<proteinExistence type="predicted"/>
<accession>A0A8D8TH30</accession>
<reference evidence="1" key="1">
    <citation type="submission" date="2021-05" db="EMBL/GenBank/DDBJ databases">
        <authorList>
            <person name="Alioto T."/>
            <person name="Alioto T."/>
            <person name="Gomez Garrido J."/>
        </authorList>
    </citation>
    <scope>NUCLEOTIDE SEQUENCE</scope>
</reference>
<dbReference type="EMBL" id="HBUF01275880">
    <property type="protein sequence ID" value="CAG6686369.1"/>
    <property type="molecule type" value="Transcribed_RNA"/>
</dbReference>
<protein>
    <submittedName>
        <fullName evidence="1">Uncharacterized protein</fullName>
    </submittedName>
</protein>
<sequence length="99" mass="11706">MPRQSVCIPDLDIFCSLAVSHILYVCCGHDTVSKAKKRRGFYIFPAYRAKHNTQQILMAKYQKIYLEERGEKKKTNRIYIERVTSNRPLLRTYYSQSNL</sequence>
<name>A0A8D8TH30_9HEMI</name>
<evidence type="ECO:0000313" key="1">
    <source>
        <dbReference type="EMBL" id="CAG6686369.1"/>
    </source>
</evidence>
<dbReference type="AlphaFoldDB" id="A0A8D8TH30"/>
<organism evidence="1">
    <name type="scientific">Cacopsylla melanoneura</name>
    <dbReference type="NCBI Taxonomy" id="428564"/>
    <lineage>
        <taxon>Eukaryota</taxon>
        <taxon>Metazoa</taxon>
        <taxon>Ecdysozoa</taxon>
        <taxon>Arthropoda</taxon>
        <taxon>Hexapoda</taxon>
        <taxon>Insecta</taxon>
        <taxon>Pterygota</taxon>
        <taxon>Neoptera</taxon>
        <taxon>Paraneoptera</taxon>
        <taxon>Hemiptera</taxon>
        <taxon>Sternorrhyncha</taxon>
        <taxon>Psylloidea</taxon>
        <taxon>Psyllidae</taxon>
        <taxon>Psyllinae</taxon>
        <taxon>Cacopsylla</taxon>
    </lineage>
</organism>